<feature type="transmembrane region" description="Helical" evidence="6">
    <location>
        <begin position="129"/>
        <end position="147"/>
    </location>
</feature>
<dbReference type="GO" id="GO:0005886">
    <property type="term" value="C:plasma membrane"/>
    <property type="evidence" value="ECO:0007669"/>
    <property type="project" value="UniProtKB-SubCell"/>
</dbReference>
<feature type="transmembrane region" description="Helical" evidence="6">
    <location>
        <begin position="225"/>
        <end position="242"/>
    </location>
</feature>
<dbReference type="AlphaFoldDB" id="A0A2H3L4D3"/>
<keyword evidence="2" id="KW-1003">Cell membrane</keyword>
<reference evidence="7 8" key="1">
    <citation type="submission" date="2016-05" db="EMBL/GenBank/DDBJ databases">
        <authorList>
            <person name="Lavstsen T."/>
            <person name="Jespersen J.S."/>
        </authorList>
    </citation>
    <scope>NUCLEOTIDE SEQUENCE [LARGE SCALE GENOMIC DNA]</scope>
    <source>
        <strain evidence="7 8">B7-9</strain>
    </source>
</reference>
<dbReference type="OrthoDB" id="105016at2"/>
<evidence type="ECO:0000256" key="4">
    <source>
        <dbReference type="ARBA" id="ARBA00022989"/>
    </source>
</evidence>
<evidence type="ECO:0008006" key="9">
    <source>
        <dbReference type="Google" id="ProtNLM"/>
    </source>
</evidence>
<dbReference type="PANTHER" id="PTHR30250">
    <property type="entry name" value="PST FAMILY PREDICTED COLANIC ACID TRANSPORTER"/>
    <property type="match status" value="1"/>
</dbReference>
<protein>
    <recommendedName>
        <fullName evidence="9">Polysaccharide biosynthesis protein</fullName>
    </recommendedName>
</protein>
<evidence type="ECO:0000256" key="6">
    <source>
        <dbReference type="SAM" id="Phobius"/>
    </source>
</evidence>
<dbReference type="EMBL" id="LYXE01000165">
    <property type="protein sequence ID" value="PDV97100.1"/>
    <property type="molecule type" value="Genomic_DNA"/>
</dbReference>
<evidence type="ECO:0000313" key="8">
    <source>
        <dbReference type="Proteomes" id="UP000220922"/>
    </source>
</evidence>
<keyword evidence="5 6" id="KW-0472">Membrane</keyword>
<proteinExistence type="predicted"/>
<feature type="transmembrane region" description="Helical" evidence="6">
    <location>
        <begin position="400"/>
        <end position="419"/>
    </location>
</feature>
<comment type="caution">
    <text evidence="7">The sequence shown here is derived from an EMBL/GenBank/DDBJ whole genome shotgun (WGS) entry which is preliminary data.</text>
</comment>
<evidence type="ECO:0000256" key="2">
    <source>
        <dbReference type="ARBA" id="ARBA00022475"/>
    </source>
</evidence>
<feature type="transmembrane region" description="Helical" evidence="6">
    <location>
        <begin position="101"/>
        <end position="123"/>
    </location>
</feature>
<organism evidence="7 8">
    <name type="scientific">Candidatus Chloroploca asiatica</name>
    <dbReference type="NCBI Taxonomy" id="1506545"/>
    <lineage>
        <taxon>Bacteria</taxon>
        <taxon>Bacillati</taxon>
        <taxon>Chloroflexota</taxon>
        <taxon>Chloroflexia</taxon>
        <taxon>Chloroflexales</taxon>
        <taxon>Chloroflexineae</taxon>
        <taxon>Oscillochloridaceae</taxon>
        <taxon>Candidatus Chloroploca</taxon>
    </lineage>
</organism>
<evidence type="ECO:0000256" key="3">
    <source>
        <dbReference type="ARBA" id="ARBA00022692"/>
    </source>
</evidence>
<dbReference type="Proteomes" id="UP000220922">
    <property type="component" value="Unassembled WGS sequence"/>
</dbReference>
<comment type="subcellular location">
    <subcellularLocation>
        <location evidence="1">Cell membrane</location>
        <topology evidence="1">Multi-pass membrane protein</topology>
    </subcellularLocation>
</comment>
<evidence type="ECO:0000256" key="5">
    <source>
        <dbReference type="ARBA" id="ARBA00023136"/>
    </source>
</evidence>
<dbReference type="RefSeq" id="WP_097654783.1">
    <property type="nucleotide sequence ID" value="NZ_LYXE01000165.1"/>
</dbReference>
<accession>A0A2H3L4D3</accession>
<name>A0A2H3L4D3_9CHLR</name>
<keyword evidence="8" id="KW-1185">Reference proteome</keyword>
<dbReference type="InterPro" id="IPR050833">
    <property type="entry name" value="Poly_Biosynth_Transport"/>
</dbReference>
<keyword evidence="3 6" id="KW-0812">Transmembrane</keyword>
<dbReference type="Pfam" id="PF13440">
    <property type="entry name" value="Polysacc_synt_3"/>
    <property type="match status" value="1"/>
</dbReference>
<keyword evidence="4 6" id="KW-1133">Transmembrane helix</keyword>
<feature type="transmembrane region" description="Helical" evidence="6">
    <location>
        <begin position="262"/>
        <end position="287"/>
    </location>
</feature>
<feature type="transmembrane region" description="Helical" evidence="6">
    <location>
        <begin position="342"/>
        <end position="363"/>
    </location>
</feature>
<dbReference type="PANTHER" id="PTHR30250:SF28">
    <property type="entry name" value="POLYSACCHARIDE BIOSYNTHESIS PROTEIN"/>
    <property type="match status" value="1"/>
</dbReference>
<evidence type="ECO:0000313" key="7">
    <source>
        <dbReference type="EMBL" id="PDV97100.1"/>
    </source>
</evidence>
<feature type="transmembrane region" description="Helical" evidence="6">
    <location>
        <begin position="21"/>
        <end position="42"/>
    </location>
</feature>
<feature type="transmembrane region" description="Helical" evidence="6">
    <location>
        <begin position="54"/>
        <end position="80"/>
    </location>
</feature>
<evidence type="ECO:0000256" key="1">
    <source>
        <dbReference type="ARBA" id="ARBA00004651"/>
    </source>
</evidence>
<feature type="transmembrane region" description="Helical" evidence="6">
    <location>
        <begin position="370"/>
        <end position="388"/>
    </location>
</feature>
<sequence length="435" mass="47089">MSLPSLLHRLRERVPQSLTGGAMLLVSATVVNLGNYIYNLILGRWLGPAAFADANLIVTLFLVITFVTVALQTTTAKFAAMYSASERPTASAELRRWLERGAWLSGLGGLLIFAVGAPFWQAFFHTESAWPFVMFALGVPFYFMLGVERGMLQGETRFGVLSLSYQAEMWSRLVIGIALVALGWSVLGATGGLTLSLVVAWLIARKSVPSTPSGEPLTASERTTIIRFAVPVVAALIGQILINNSDVLIVKRFFDANEAGLYAAVALIGRIVFFATWSVVTVLFPIVAQRHHRGEAHRYLLYAGLGMVLVISAPIVAATIFFPELIVGLLFGAEYLSVAPLLGGYALATTFYALSNVVISYRLSLDNGGGSMLGLAGGMAQVLALLLFHRDLNEVMLVQIYVKGGLFFALVAWDIWLLLRQHHVRPTLASGPTAD</sequence>
<gene>
    <name evidence="7" type="ORF">A9Q02_19285</name>
</gene>
<feature type="transmembrane region" description="Helical" evidence="6">
    <location>
        <begin position="299"/>
        <end position="322"/>
    </location>
</feature>